<organism evidence="2 3">
    <name type="scientific">Hemibagrus guttatus</name>
    <dbReference type="NCBI Taxonomy" id="175788"/>
    <lineage>
        <taxon>Eukaryota</taxon>
        <taxon>Metazoa</taxon>
        <taxon>Chordata</taxon>
        <taxon>Craniata</taxon>
        <taxon>Vertebrata</taxon>
        <taxon>Euteleostomi</taxon>
        <taxon>Actinopterygii</taxon>
        <taxon>Neopterygii</taxon>
        <taxon>Teleostei</taxon>
        <taxon>Ostariophysi</taxon>
        <taxon>Siluriformes</taxon>
        <taxon>Bagridae</taxon>
        <taxon>Hemibagrus</taxon>
    </lineage>
</organism>
<keyword evidence="3" id="KW-1185">Reference proteome</keyword>
<evidence type="ECO:0000313" key="3">
    <source>
        <dbReference type="Proteomes" id="UP001274896"/>
    </source>
</evidence>
<dbReference type="PROSITE" id="PS50878">
    <property type="entry name" value="RT_POL"/>
    <property type="match status" value="1"/>
</dbReference>
<evidence type="ECO:0000259" key="1">
    <source>
        <dbReference type="PROSITE" id="PS50878"/>
    </source>
</evidence>
<dbReference type="Proteomes" id="UP001274896">
    <property type="component" value="Unassembled WGS sequence"/>
</dbReference>
<protein>
    <recommendedName>
        <fullName evidence="1">Reverse transcriptase domain-containing protein</fullName>
    </recommendedName>
</protein>
<comment type="caution">
    <text evidence="2">The sequence shown here is derived from an EMBL/GenBank/DDBJ whole genome shotgun (WGS) entry which is preliminary data.</text>
</comment>
<evidence type="ECO:0000313" key="2">
    <source>
        <dbReference type="EMBL" id="KAK3547994.1"/>
    </source>
</evidence>
<feature type="domain" description="Reverse transcriptase" evidence="1">
    <location>
        <begin position="1"/>
        <end position="135"/>
    </location>
</feature>
<dbReference type="AlphaFoldDB" id="A0AAE0R8Y3"/>
<dbReference type="EMBL" id="JAUCMX010000004">
    <property type="protein sequence ID" value="KAK3547994.1"/>
    <property type="molecule type" value="Genomic_DNA"/>
</dbReference>
<accession>A0AAE0R8Y3</accession>
<reference evidence="2" key="1">
    <citation type="submission" date="2023-06" db="EMBL/GenBank/DDBJ databases">
        <title>Male Hemibagrus guttatus genome.</title>
        <authorList>
            <person name="Bian C."/>
        </authorList>
    </citation>
    <scope>NUCLEOTIDE SEQUENCE</scope>
    <source>
        <strain evidence="2">Male_cb2023</strain>
        <tissue evidence="2">Muscle</tissue>
    </source>
</reference>
<dbReference type="InterPro" id="IPR000477">
    <property type="entry name" value="RT_dom"/>
</dbReference>
<name>A0AAE0R8Y3_9TELE</name>
<gene>
    <name evidence="2" type="ORF">QTP70_001658</name>
</gene>
<sequence>MGLLLKSQRKVTAGQWQRKPPPLQVFLHLLTGRTQSVRIGNSTSSTSTLNTGAPEGCVLSPLLFTLLTQDCAAMHSSNHIIKLADDTTMVDLISKNESAYREEPHHCLVWELHRLGSQDLQRIVRTAEKIIGVFLPSIIDIYSTRCIREAITIVDDPTHPSHTLFTLLPSGKRRQFVRLGTHVSDFRHISTGSPQGCVLSPLLFSLYINGCTSGHQSVKLLKFANNTTLIGLISDGDESAYRSEMDRLV</sequence>
<proteinExistence type="predicted"/>
<dbReference type="PANTHER" id="PTHR33332">
    <property type="entry name" value="REVERSE TRANSCRIPTASE DOMAIN-CONTAINING PROTEIN"/>
    <property type="match status" value="1"/>
</dbReference>